<sequence>MATFFGEVLPVISRAVDDEEDEDEIISERCDSFIHWSSRIQGALLHIPNKKLECNILIVAIGPAAVGFTDTCIKHGDYYLVANIFSGLKDDDRQTLTQNAPTDKTCYLYRSNEDASTFICLCNMDVAVEQCYAWVNELFSGLDTDDADVVVLNTSPTSRFTCEVPTSDMPCPFLRGLKTNKFSGVPFCPVLEQPNLVTGLAAQILTYCQAYSMKALLYQCYTKARKLVDLETMKAFTPCLESTPIRDIIRKNPEADKQLRDIAQKHEVQDTLYL</sequence>
<dbReference type="Proteomes" id="UP001374579">
    <property type="component" value="Unassembled WGS sequence"/>
</dbReference>
<name>A0AAN9BJQ4_9CAEN</name>
<comment type="similarity">
    <text evidence="1">Belongs to the PSMG1 family.</text>
</comment>
<proteinExistence type="inferred from homology"/>
<evidence type="ECO:0000313" key="4">
    <source>
        <dbReference type="EMBL" id="KAK7107561.1"/>
    </source>
</evidence>
<dbReference type="Pfam" id="PF16094">
    <property type="entry name" value="PAC1"/>
    <property type="match status" value="1"/>
</dbReference>
<evidence type="ECO:0000256" key="2">
    <source>
        <dbReference type="ARBA" id="ARBA00019180"/>
    </source>
</evidence>
<organism evidence="4 5">
    <name type="scientific">Littorina saxatilis</name>
    <dbReference type="NCBI Taxonomy" id="31220"/>
    <lineage>
        <taxon>Eukaryota</taxon>
        <taxon>Metazoa</taxon>
        <taxon>Spiralia</taxon>
        <taxon>Lophotrochozoa</taxon>
        <taxon>Mollusca</taxon>
        <taxon>Gastropoda</taxon>
        <taxon>Caenogastropoda</taxon>
        <taxon>Littorinimorpha</taxon>
        <taxon>Littorinoidea</taxon>
        <taxon>Littorinidae</taxon>
        <taxon>Littorina</taxon>
    </lineage>
</organism>
<protein>
    <recommendedName>
        <fullName evidence="2">Proteasome assembly chaperone 1</fullName>
    </recommendedName>
</protein>
<gene>
    <name evidence="4" type="ORF">V1264_015461</name>
</gene>
<accession>A0AAN9BJQ4</accession>
<dbReference type="InterPro" id="IPR016565">
    <property type="entry name" value="Proteasome_assmbl_chp_1"/>
</dbReference>
<dbReference type="EMBL" id="JBAMIC010000004">
    <property type="protein sequence ID" value="KAK7107561.1"/>
    <property type="molecule type" value="Genomic_DNA"/>
</dbReference>
<dbReference type="GO" id="GO:0080129">
    <property type="term" value="P:proteasome core complex assembly"/>
    <property type="evidence" value="ECO:0007669"/>
    <property type="project" value="TreeGrafter"/>
</dbReference>
<dbReference type="PANTHER" id="PTHR15069">
    <property type="entry name" value="PROTEASOME ASSEMBLY CHAPERONE 1"/>
    <property type="match status" value="1"/>
</dbReference>
<reference evidence="4 5" key="1">
    <citation type="submission" date="2024-02" db="EMBL/GenBank/DDBJ databases">
        <title>Chromosome-scale genome assembly of the rough periwinkle Littorina saxatilis.</title>
        <authorList>
            <person name="De Jode A."/>
            <person name="Faria R."/>
            <person name="Formenti G."/>
            <person name="Sims Y."/>
            <person name="Smith T.P."/>
            <person name="Tracey A."/>
            <person name="Wood J.M.D."/>
            <person name="Zagrodzka Z.B."/>
            <person name="Johannesson K."/>
            <person name="Butlin R.K."/>
            <person name="Leder E.H."/>
        </authorList>
    </citation>
    <scope>NUCLEOTIDE SEQUENCE [LARGE SCALE GENOMIC DNA]</scope>
    <source>
        <strain evidence="4">Snail1</strain>
        <tissue evidence="4">Muscle</tissue>
    </source>
</reference>
<evidence type="ECO:0000313" key="5">
    <source>
        <dbReference type="Proteomes" id="UP001374579"/>
    </source>
</evidence>
<keyword evidence="3" id="KW-0143">Chaperone</keyword>
<dbReference type="PANTHER" id="PTHR15069:SF1">
    <property type="entry name" value="PROTEASOME ASSEMBLY CHAPERONE 1"/>
    <property type="match status" value="1"/>
</dbReference>
<evidence type="ECO:0000256" key="3">
    <source>
        <dbReference type="ARBA" id="ARBA00023186"/>
    </source>
</evidence>
<dbReference type="GO" id="GO:0005783">
    <property type="term" value="C:endoplasmic reticulum"/>
    <property type="evidence" value="ECO:0007669"/>
    <property type="project" value="InterPro"/>
</dbReference>
<dbReference type="AlphaFoldDB" id="A0AAN9BJQ4"/>
<evidence type="ECO:0000256" key="1">
    <source>
        <dbReference type="ARBA" id="ARBA00005261"/>
    </source>
</evidence>
<comment type="caution">
    <text evidence="4">The sequence shown here is derived from an EMBL/GenBank/DDBJ whole genome shotgun (WGS) entry which is preliminary data.</text>
</comment>
<keyword evidence="5" id="KW-1185">Reference proteome</keyword>
<dbReference type="GO" id="GO:0070628">
    <property type="term" value="F:proteasome binding"/>
    <property type="evidence" value="ECO:0007669"/>
    <property type="project" value="TreeGrafter"/>
</dbReference>